<dbReference type="GeneID" id="106181212"/>
<accession>A0A1S3KED8</accession>
<evidence type="ECO:0000313" key="13">
    <source>
        <dbReference type="RefSeq" id="XP_013420995.1"/>
    </source>
</evidence>
<evidence type="ECO:0000256" key="4">
    <source>
        <dbReference type="ARBA" id="ARBA00022729"/>
    </source>
</evidence>
<keyword evidence="5 9" id="KW-1133">Transmembrane helix</keyword>
<evidence type="ECO:0000256" key="9">
    <source>
        <dbReference type="SAM" id="Phobius"/>
    </source>
</evidence>
<sequence length="240" mass="27920">MAAYTSKLVLAVIFITAVLYTTRTENVLGDSNEDFDFDGLPGSQHEFKIEIPAGRFECFYQKMEMDEEIHISFEVLRGAERQIDMVVKSPHGDLIENFQWKTDGAFERQIKLPGVYEFCFDNSFSRFASKLVYFYLVTFSTSAWDNFSKELQDMDIKTENFSQSIGKVDKAITDMLFYQGQSRQQHIRDWYVAVSNRNYIQYWSIFQCTVIILVGSLQVYFLRKMFDSQNVISGSSKPRA</sequence>
<dbReference type="RefSeq" id="XP_013420995.1">
    <property type="nucleotide sequence ID" value="XM_013565541.2"/>
</dbReference>
<dbReference type="InParanoid" id="A0A1S3KED8"/>
<keyword evidence="4 10" id="KW-0732">Signal</keyword>
<keyword evidence="12" id="KW-1185">Reference proteome</keyword>
<gene>
    <name evidence="13" type="primary">LOC106181212</name>
</gene>
<evidence type="ECO:0000256" key="7">
    <source>
        <dbReference type="ARBA" id="ARBA00037847"/>
    </source>
</evidence>
<dbReference type="InterPro" id="IPR009038">
    <property type="entry name" value="GOLD_dom"/>
</dbReference>
<evidence type="ECO:0000256" key="1">
    <source>
        <dbReference type="ARBA" id="ARBA00004479"/>
    </source>
</evidence>
<feature type="signal peptide" evidence="10">
    <location>
        <begin position="1"/>
        <end position="24"/>
    </location>
</feature>
<evidence type="ECO:0000256" key="8">
    <source>
        <dbReference type="RuleBase" id="RU003827"/>
    </source>
</evidence>
<dbReference type="AlphaFoldDB" id="A0A1S3KED8"/>
<organism evidence="12 13">
    <name type="scientific">Lingula anatina</name>
    <name type="common">Brachiopod</name>
    <name type="synonym">Lingula unguis</name>
    <dbReference type="NCBI Taxonomy" id="7574"/>
    <lineage>
        <taxon>Eukaryota</taxon>
        <taxon>Metazoa</taxon>
        <taxon>Spiralia</taxon>
        <taxon>Lophotrochozoa</taxon>
        <taxon>Brachiopoda</taxon>
        <taxon>Linguliformea</taxon>
        <taxon>Lingulata</taxon>
        <taxon>Lingulida</taxon>
        <taxon>Linguloidea</taxon>
        <taxon>Lingulidae</taxon>
        <taxon>Lingula</taxon>
    </lineage>
</organism>
<evidence type="ECO:0000313" key="12">
    <source>
        <dbReference type="Proteomes" id="UP000085678"/>
    </source>
</evidence>
<dbReference type="InterPro" id="IPR015720">
    <property type="entry name" value="Emp24-like"/>
</dbReference>
<dbReference type="GO" id="GO:0012505">
    <property type="term" value="C:endomembrane system"/>
    <property type="evidence" value="ECO:0007669"/>
    <property type="project" value="UniProtKB-SubCell"/>
</dbReference>
<evidence type="ECO:0000256" key="3">
    <source>
        <dbReference type="ARBA" id="ARBA00022692"/>
    </source>
</evidence>
<protein>
    <submittedName>
        <fullName evidence="13">Transmembrane emp24 domain-containing protein 5</fullName>
    </submittedName>
</protein>
<dbReference type="Proteomes" id="UP000085678">
    <property type="component" value="Unplaced"/>
</dbReference>
<evidence type="ECO:0000256" key="2">
    <source>
        <dbReference type="ARBA" id="ARBA00007104"/>
    </source>
</evidence>
<dbReference type="OMA" id="HNRFSTM"/>
<dbReference type="Pfam" id="PF01105">
    <property type="entry name" value="EMP24_GP25L"/>
    <property type="match status" value="1"/>
</dbReference>
<dbReference type="SUPFAM" id="SSF101576">
    <property type="entry name" value="Supernatant protein factor (SPF), C-terminal domain"/>
    <property type="match status" value="1"/>
</dbReference>
<dbReference type="SMART" id="SM01190">
    <property type="entry name" value="EMP24_GP25L"/>
    <property type="match status" value="1"/>
</dbReference>
<reference evidence="13" key="1">
    <citation type="submission" date="2025-08" db="UniProtKB">
        <authorList>
            <consortium name="RefSeq"/>
        </authorList>
    </citation>
    <scope>IDENTIFICATION</scope>
    <source>
        <tissue evidence="13">Gonads</tissue>
    </source>
</reference>
<evidence type="ECO:0000256" key="6">
    <source>
        <dbReference type="ARBA" id="ARBA00023136"/>
    </source>
</evidence>
<evidence type="ECO:0000259" key="11">
    <source>
        <dbReference type="PROSITE" id="PS50866"/>
    </source>
</evidence>
<proteinExistence type="inferred from homology"/>
<dbReference type="KEGG" id="lak:106181212"/>
<dbReference type="Gene3D" id="2.60.120.680">
    <property type="entry name" value="GOLD domain"/>
    <property type="match status" value="1"/>
</dbReference>
<dbReference type="PANTHER" id="PTHR22811">
    <property type="entry name" value="TRANSMEMBRANE EMP24 DOMAIN-CONTAINING PROTEIN"/>
    <property type="match status" value="1"/>
</dbReference>
<comment type="similarity">
    <text evidence="2 8">Belongs to the EMP24/GP25L family.</text>
</comment>
<dbReference type="OrthoDB" id="10037706at2759"/>
<dbReference type="InterPro" id="IPR036598">
    <property type="entry name" value="GOLD_dom_sf"/>
</dbReference>
<keyword evidence="6 9" id="KW-0472">Membrane</keyword>
<keyword evidence="3 8" id="KW-0812">Transmembrane</keyword>
<dbReference type="PROSITE" id="PS50866">
    <property type="entry name" value="GOLD"/>
    <property type="match status" value="1"/>
</dbReference>
<dbReference type="GO" id="GO:0016020">
    <property type="term" value="C:membrane"/>
    <property type="evidence" value="ECO:0007669"/>
    <property type="project" value="UniProtKB-SubCell"/>
</dbReference>
<dbReference type="STRING" id="7574.A0A1S3KED8"/>
<feature type="transmembrane region" description="Helical" evidence="9">
    <location>
        <begin position="202"/>
        <end position="222"/>
    </location>
</feature>
<evidence type="ECO:0000256" key="5">
    <source>
        <dbReference type="ARBA" id="ARBA00022989"/>
    </source>
</evidence>
<dbReference type="FunCoup" id="A0A1S3KED8">
    <property type="interactions" value="3"/>
</dbReference>
<comment type="subcellular location">
    <subcellularLocation>
        <location evidence="7">Endomembrane system</location>
        <topology evidence="7">Single-pass membrane protein</topology>
    </subcellularLocation>
    <subcellularLocation>
        <location evidence="1 8">Membrane</location>
        <topology evidence="1 8">Single-pass type I membrane protein</topology>
    </subcellularLocation>
</comment>
<feature type="chain" id="PRO_5010160982" evidence="10">
    <location>
        <begin position="25"/>
        <end position="240"/>
    </location>
</feature>
<feature type="domain" description="GOLD" evidence="11">
    <location>
        <begin position="56"/>
        <end position="138"/>
    </location>
</feature>
<evidence type="ECO:0000256" key="10">
    <source>
        <dbReference type="SAM" id="SignalP"/>
    </source>
</evidence>
<name>A0A1S3KED8_LINAN</name>